<dbReference type="AlphaFoldDB" id="A0A940WLH0"/>
<organism evidence="2 3">
    <name type="scientific">Microbispora oryzae</name>
    <dbReference type="NCBI Taxonomy" id="2806554"/>
    <lineage>
        <taxon>Bacteria</taxon>
        <taxon>Bacillati</taxon>
        <taxon>Actinomycetota</taxon>
        <taxon>Actinomycetes</taxon>
        <taxon>Streptosporangiales</taxon>
        <taxon>Streptosporangiaceae</taxon>
        <taxon>Microbispora</taxon>
    </lineage>
</organism>
<protein>
    <submittedName>
        <fullName evidence="2">Uncharacterized protein</fullName>
    </submittedName>
</protein>
<feature type="transmembrane region" description="Helical" evidence="1">
    <location>
        <begin position="6"/>
        <end position="29"/>
    </location>
</feature>
<keyword evidence="1" id="KW-1133">Transmembrane helix</keyword>
<sequence>MNDNVLVLGIIIAATVLLIVAIWQVTAAYRARALISREQSFRTLSEESAAAMGRVADELTELRERVASLERLLKEID</sequence>
<gene>
    <name evidence="2" type="ORF">JOL79_02950</name>
</gene>
<keyword evidence="1" id="KW-0812">Transmembrane</keyword>
<name>A0A940WLH0_9ACTN</name>
<keyword evidence="1" id="KW-0472">Membrane</keyword>
<evidence type="ECO:0000313" key="3">
    <source>
        <dbReference type="Proteomes" id="UP000674234"/>
    </source>
</evidence>
<keyword evidence="3" id="KW-1185">Reference proteome</keyword>
<evidence type="ECO:0000313" key="2">
    <source>
        <dbReference type="EMBL" id="MBP2702759.1"/>
    </source>
</evidence>
<dbReference type="EMBL" id="JAFCNB010000001">
    <property type="protein sequence ID" value="MBP2702759.1"/>
    <property type="molecule type" value="Genomic_DNA"/>
</dbReference>
<accession>A0A940WLH0</accession>
<proteinExistence type="predicted"/>
<dbReference type="Proteomes" id="UP000674234">
    <property type="component" value="Unassembled WGS sequence"/>
</dbReference>
<reference evidence="2" key="1">
    <citation type="submission" date="2021-02" db="EMBL/GenBank/DDBJ databases">
        <title>Draft genome sequence of Microbispora sp. RL4-1S isolated from rice leaves in Thailand.</title>
        <authorList>
            <person name="Muangham S."/>
            <person name="Duangmal K."/>
        </authorList>
    </citation>
    <scope>NUCLEOTIDE SEQUENCE</scope>
    <source>
        <strain evidence="2">RL4-1S</strain>
    </source>
</reference>
<comment type="caution">
    <text evidence="2">The sequence shown here is derived from an EMBL/GenBank/DDBJ whole genome shotgun (WGS) entry which is preliminary data.</text>
</comment>
<dbReference type="RefSeq" id="WP_210154012.1">
    <property type="nucleotide sequence ID" value="NZ_JAFCNB010000001.1"/>
</dbReference>
<evidence type="ECO:0000256" key="1">
    <source>
        <dbReference type="SAM" id="Phobius"/>
    </source>
</evidence>